<evidence type="ECO:0000313" key="2">
    <source>
        <dbReference type="EMBL" id="POS87479.1"/>
    </source>
</evidence>
<organism evidence="2 3">
    <name type="scientific">Erysiphe pulchra</name>
    <dbReference type="NCBI Taxonomy" id="225359"/>
    <lineage>
        <taxon>Eukaryota</taxon>
        <taxon>Fungi</taxon>
        <taxon>Dikarya</taxon>
        <taxon>Ascomycota</taxon>
        <taxon>Pezizomycotina</taxon>
        <taxon>Leotiomycetes</taxon>
        <taxon>Erysiphales</taxon>
        <taxon>Erysiphaceae</taxon>
        <taxon>Erysiphe</taxon>
    </lineage>
</organism>
<name>A0A2S4PZL6_9PEZI</name>
<protein>
    <submittedName>
        <fullName evidence="2">Uncharacterized protein</fullName>
    </submittedName>
</protein>
<proteinExistence type="predicted"/>
<reference evidence="2 3" key="1">
    <citation type="submission" date="2017-10" db="EMBL/GenBank/DDBJ databases">
        <title>Development of genomic resources for the powdery mildew, Erysiphe pulchra.</title>
        <authorList>
            <person name="Wadl P.A."/>
            <person name="Mack B.M."/>
            <person name="Moore G."/>
            <person name="Beltz S.B."/>
        </authorList>
    </citation>
    <scope>NUCLEOTIDE SEQUENCE [LARGE SCALE GENOMIC DNA]</scope>
    <source>
        <strain evidence="2">Cflorida</strain>
    </source>
</reference>
<feature type="compositionally biased region" description="Polar residues" evidence="1">
    <location>
        <begin position="1"/>
        <end position="16"/>
    </location>
</feature>
<feature type="region of interest" description="Disordered" evidence="1">
    <location>
        <begin position="1"/>
        <end position="40"/>
    </location>
</feature>
<evidence type="ECO:0000313" key="3">
    <source>
        <dbReference type="Proteomes" id="UP000237438"/>
    </source>
</evidence>
<keyword evidence="3" id="KW-1185">Reference proteome</keyword>
<dbReference type="Proteomes" id="UP000237438">
    <property type="component" value="Unassembled WGS sequence"/>
</dbReference>
<gene>
    <name evidence="2" type="ORF">EPUL_002348</name>
</gene>
<dbReference type="AlphaFoldDB" id="A0A2S4PZL6"/>
<dbReference type="OrthoDB" id="3597877at2759"/>
<accession>A0A2S4PZL6</accession>
<comment type="caution">
    <text evidence="2">The sequence shown here is derived from an EMBL/GenBank/DDBJ whole genome shotgun (WGS) entry which is preliminary data.</text>
</comment>
<evidence type="ECO:0000256" key="1">
    <source>
        <dbReference type="SAM" id="MobiDB-lite"/>
    </source>
</evidence>
<dbReference type="EMBL" id="PEDP01000120">
    <property type="protein sequence ID" value="POS87479.1"/>
    <property type="molecule type" value="Genomic_DNA"/>
</dbReference>
<sequence length="156" mass="17206">MSSPINTTEPSTTFPNSKEIRSRYRRNSRFLEGSEHASDQSAITNSHLISVLTEMDKYAQKIDIANNKNPRNGKAKTNNASVESFISSSTTGTFGARPNSKLSKKRVSFMGASNSASYCSNIGSETHHRDFHEALSGVRKSIKGKFQSLKMNKGKK</sequence>